<dbReference type="HOGENOM" id="CLU_064978_0_0_1"/>
<keyword evidence="1 5" id="KW-0805">Transcription regulation</keyword>
<dbReference type="VEuPathDB" id="FungiDB:Z517_09356"/>
<evidence type="ECO:0000313" key="8">
    <source>
        <dbReference type="EMBL" id="KIW76912.1"/>
    </source>
</evidence>
<evidence type="ECO:0000256" key="5">
    <source>
        <dbReference type="RuleBase" id="RU003516"/>
    </source>
</evidence>
<feature type="region of interest" description="Disordered" evidence="6">
    <location>
        <begin position="257"/>
        <end position="288"/>
    </location>
</feature>
<proteinExistence type="inferred from homology"/>
<dbReference type="GO" id="GO:0045895">
    <property type="term" value="P:positive regulation of mating-type specific transcription, DNA-templated"/>
    <property type="evidence" value="ECO:0007669"/>
    <property type="project" value="InterPro"/>
</dbReference>
<keyword evidence="4 5" id="KW-0539">Nucleus</keyword>
<dbReference type="EMBL" id="KN846974">
    <property type="protein sequence ID" value="KIW76912.1"/>
    <property type="molecule type" value="Genomic_DNA"/>
</dbReference>
<dbReference type="OrthoDB" id="5398665at2759"/>
<dbReference type="GO" id="GO:0005634">
    <property type="term" value="C:nucleus"/>
    <property type="evidence" value="ECO:0007669"/>
    <property type="project" value="UniProtKB-SubCell"/>
</dbReference>
<dbReference type="Proteomes" id="UP000053029">
    <property type="component" value="Unassembled WGS sequence"/>
</dbReference>
<comment type="subcellular location">
    <subcellularLocation>
        <location evidence="5">Nucleus</location>
    </subcellularLocation>
</comment>
<reference evidence="8 9" key="1">
    <citation type="submission" date="2015-01" db="EMBL/GenBank/DDBJ databases">
        <title>The Genome Sequence of Fonsecaea pedrosoi CBS 271.37.</title>
        <authorList>
            <consortium name="The Broad Institute Genomics Platform"/>
            <person name="Cuomo C."/>
            <person name="de Hoog S."/>
            <person name="Gorbushina A."/>
            <person name="Stielow B."/>
            <person name="Teixiera M."/>
            <person name="Abouelleil A."/>
            <person name="Chapman S.B."/>
            <person name="Priest M."/>
            <person name="Young S.K."/>
            <person name="Wortman J."/>
            <person name="Nusbaum C."/>
            <person name="Birren B."/>
        </authorList>
    </citation>
    <scope>NUCLEOTIDE SEQUENCE [LARGE SCALE GENOMIC DNA]</scope>
    <source>
        <strain evidence="8 9">CBS 271.37</strain>
    </source>
</reference>
<dbReference type="GO" id="GO:0008301">
    <property type="term" value="F:DNA binding, bending"/>
    <property type="evidence" value="ECO:0007669"/>
    <property type="project" value="InterPro"/>
</dbReference>
<sequence length="371" mass="40878">MPTQSKMVADDNSIPAALHDFFRSLAPEQLSSITEAVAAVIPVRSTSERRRSFVARNRRAMTTKRPLNGFIAYRAYYSPVFKGATQKAKSGFIRTMWGEDKKRSMWTLLGKAYSDLRDHHMEAITVDRFLAVAVPLLPIVPIDLYLTKMGWILTVNASGESVLMRSAKFNPELLAAEYPHHTNLSEQDVVEHCYRRGLVDRGRRQRTRQHPLRDALVQNGMMTDTDVGATGGSAVSHDTPPGCGALALAVVPQTVTSPSSTESVSSSPASQPQEQQLPTPTSSSAITPSLVVNNGNEYHHTNLDYLTIEAVTADQQSAYARTNGAGLAALHFHPQIFPPILGFDPRIVQDDFDPFNLDVFGFDLNDNVKNM</sequence>
<dbReference type="PROSITE" id="PS51325">
    <property type="entry name" value="ALPHA_BOX"/>
    <property type="match status" value="1"/>
</dbReference>
<feature type="domain" description="Alpha box" evidence="7">
    <location>
        <begin position="62"/>
        <end position="117"/>
    </location>
</feature>
<dbReference type="RefSeq" id="XP_013280720.1">
    <property type="nucleotide sequence ID" value="XM_013425266.1"/>
</dbReference>
<dbReference type="GeneID" id="25308846"/>
<evidence type="ECO:0000256" key="6">
    <source>
        <dbReference type="SAM" id="MobiDB-lite"/>
    </source>
</evidence>
<evidence type="ECO:0000256" key="4">
    <source>
        <dbReference type="ARBA" id="ARBA00023242"/>
    </source>
</evidence>
<dbReference type="AlphaFoldDB" id="A0A0D2ERN0"/>
<accession>A0A0D2ERN0</accession>
<evidence type="ECO:0000256" key="2">
    <source>
        <dbReference type="ARBA" id="ARBA00023125"/>
    </source>
</evidence>
<gene>
    <name evidence="8" type="ORF">Z517_09356</name>
</gene>
<keyword evidence="9" id="KW-1185">Reference proteome</keyword>
<keyword evidence="3 5" id="KW-0804">Transcription</keyword>
<name>A0A0D2ERN0_9EURO</name>
<keyword evidence="2 5" id="KW-0238">DNA-binding</keyword>
<evidence type="ECO:0000256" key="1">
    <source>
        <dbReference type="ARBA" id="ARBA00023015"/>
    </source>
</evidence>
<evidence type="ECO:0000256" key="3">
    <source>
        <dbReference type="ARBA" id="ARBA00023163"/>
    </source>
</evidence>
<comment type="similarity">
    <text evidence="5">Belongs to the MATALPHA1 family.</text>
</comment>
<organism evidence="8 9">
    <name type="scientific">Fonsecaea pedrosoi CBS 271.37</name>
    <dbReference type="NCBI Taxonomy" id="1442368"/>
    <lineage>
        <taxon>Eukaryota</taxon>
        <taxon>Fungi</taxon>
        <taxon>Dikarya</taxon>
        <taxon>Ascomycota</taxon>
        <taxon>Pezizomycotina</taxon>
        <taxon>Eurotiomycetes</taxon>
        <taxon>Chaetothyriomycetidae</taxon>
        <taxon>Chaetothyriales</taxon>
        <taxon>Herpotrichiellaceae</taxon>
        <taxon>Fonsecaea</taxon>
    </lineage>
</organism>
<dbReference type="Pfam" id="PF04769">
    <property type="entry name" value="MATalpha_HMGbox"/>
    <property type="match status" value="1"/>
</dbReference>
<evidence type="ECO:0000313" key="9">
    <source>
        <dbReference type="Proteomes" id="UP000053029"/>
    </source>
</evidence>
<evidence type="ECO:0000259" key="7">
    <source>
        <dbReference type="PROSITE" id="PS51325"/>
    </source>
</evidence>
<protein>
    <recommendedName>
        <fullName evidence="7">Alpha box domain-containing protein</fullName>
    </recommendedName>
</protein>
<dbReference type="InterPro" id="IPR006856">
    <property type="entry name" value="MATalpha_HMGbox"/>
</dbReference>